<dbReference type="AlphaFoldDB" id="A0A286P411"/>
<accession>A0A286P411</accession>
<keyword evidence="1" id="KW-0472">Membrane</keyword>
<keyword evidence="1" id="KW-0812">Transmembrane</keyword>
<feature type="transmembrane region" description="Helical" evidence="1">
    <location>
        <begin position="20"/>
        <end position="38"/>
    </location>
</feature>
<proteinExistence type="predicted"/>
<keyword evidence="1" id="KW-1133">Transmembrane helix</keyword>
<name>A0A286P411_9GAMM</name>
<evidence type="ECO:0000313" key="2">
    <source>
        <dbReference type="EMBL" id="BBA32383.1"/>
    </source>
</evidence>
<dbReference type="OrthoDB" id="9101846at2"/>
<dbReference type="KEGG" id="mmai:sS8_0415"/>
<sequence length="67" mass="7651">MGDFNTDFPGGRERLRWEITLALILKIVLLSILWLAFFRHDPNVPRPAVADLFSADRISVTQQEGII</sequence>
<keyword evidence="3" id="KW-1185">Reference proteome</keyword>
<reference evidence="2 3" key="1">
    <citation type="submission" date="2016-12" db="EMBL/GenBank/DDBJ databases">
        <title>Genome sequencing of Methylocaldum marinum.</title>
        <authorList>
            <person name="Takeuchi M."/>
            <person name="Kamagata Y."/>
            <person name="Hiraoka S."/>
            <person name="Oshima K."/>
            <person name="Hattori M."/>
            <person name="Iwasaki W."/>
        </authorList>
    </citation>
    <scope>NUCLEOTIDE SEQUENCE [LARGE SCALE GENOMIC DNA]</scope>
    <source>
        <strain evidence="2 3">S8</strain>
    </source>
</reference>
<gene>
    <name evidence="2" type="ORF">sS8_0415</name>
</gene>
<dbReference type="RefSeq" id="WP_119628187.1">
    <property type="nucleotide sequence ID" value="NZ_AP017928.1"/>
</dbReference>
<organism evidence="2 3">
    <name type="scientific">Methylocaldum marinum</name>
    <dbReference type="NCBI Taxonomy" id="1432792"/>
    <lineage>
        <taxon>Bacteria</taxon>
        <taxon>Pseudomonadati</taxon>
        <taxon>Pseudomonadota</taxon>
        <taxon>Gammaproteobacteria</taxon>
        <taxon>Methylococcales</taxon>
        <taxon>Methylococcaceae</taxon>
        <taxon>Methylocaldum</taxon>
    </lineage>
</organism>
<evidence type="ECO:0000256" key="1">
    <source>
        <dbReference type="SAM" id="Phobius"/>
    </source>
</evidence>
<evidence type="ECO:0000313" key="3">
    <source>
        <dbReference type="Proteomes" id="UP000266313"/>
    </source>
</evidence>
<dbReference type="EMBL" id="AP017928">
    <property type="protein sequence ID" value="BBA32383.1"/>
    <property type="molecule type" value="Genomic_DNA"/>
</dbReference>
<protein>
    <submittedName>
        <fullName evidence="2">Uncharacterized protein</fullName>
    </submittedName>
</protein>
<dbReference type="Proteomes" id="UP000266313">
    <property type="component" value="Chromosome"/>
</dbReference>